<sequence>MVKIRQMNPSERHWVKKLIEQYGFQFYDNAITHVVDDKGNIIAASQLAVEETQAQILSIVVEENFRKMGFGDGLLKMQINHCYKNNIPIIKVKKGMEDSFFKRVGFIEDGDWLILDVQAFYLNLRCK</sequence>
<keyword evidence="2" id="KW-0808">Transferase</keyword>
<dbReference type="PROSITE" id="PS51186">
    <property type="entry name" value="GNAT"/>
    <property type="match status" value="1"/>
</dbReference>
<dbReference type="EMBL" id="CP034791">
    <property type="protein sequence ID" value="AZT90947.1"/>
    <property type="molecule type" value="Genomic_DNA"/>
</dbReference>
<proteinExistence type="predicted"/>
<reference evidence="2 3" key="1">
    <citation type="submission" date="2018-12" db="EMBL/GenBank/DDBJ databases">
        <title>Genome sequence from the cellulolytic species, Caldicellulosiruptor changbaiensis.</title>
        <authorList>
            <person name="Blumer-Schuette S.E."/>
            <person name="Mendoza C."/>
        </authorList>
    </citation>
    <scope>NUCLEOTIDE SEQUENCE [LARGE SCALE GENOMIC DNA]</scope>
    <source>
        <strain evidence="2 3">CBS-Z</strain>
    </source>
</reference>
<gene>
    <name evidence="2" type="ORF">ELD05_10000</name>
</gene>
<accession>A0A3T0D773</accession>
<dbReference type="Proteomes" id="UP000282930">
    <property type="component" value="Chromosome"/>
</dbReference>
<evidence type="ECO:0000313" key="2">
    <source>
        <dbReference type="EMBL" id="AZT90947.1"/>
    </source>
</evidence>
<dbReference type="GO" id="GO:0016747">
    <property type="term" value="F:acyltransferase activity, transferring groups other than amino-acyl groups"/>
    <property type="evidence" value="ECO:0007669"/>
    <property type="project" value="InterPro"/>
</dbReference>
<evidence type="ECO:0000313" key="3">
    <source>
        <dbReference type="Proteomes" id="UP000282930"/>
    </source>
</evidence>
<keyword evidence="3" id="KW-1185">Reference proteome</keyword>
<dbReference type="SUPFAM" id="SSF55729">
    <property type="entry name" value="Acyl-CoA N-acyltransferases (Nat)"/>
    <property type="match status" value="1"/>
</dbReference>
<dbReference type="InterPro" id="IPR000182">
    <property type="entry name" value="GNAT_dom"/>
</dbReference>
<dbReference type="Gene3D" id="3.40.630.30">
    <property type="match status" value="1"/>
</dbReference>
<organism evidence="2 3">
    <name type="scientific">Caldicellulosiruptor changbaiensis</name>
    <dbReference type="NCBI Taxonomy" id="1222016"/>
    <lineage>
        <taxon>Bacteria</taxon>
        <taxon>Bacillati</taxon>
        <taxon>Bacillota</taxon>
        <taxon>Bacillota incertae sedis</taxon>
        <taxon>Caldicellulosiruptorales</taxon>
        <taxon>Caldicellulosiruptoraceae</taxon>
        <taxon>Caldicellulosiruptor</taxon>
    </lineage>
</organism>
<dbReference type="AlphaFoldDB" id="A0A3T0D773"/>
<dbReference type="RefSeq" id="WP_127352319.1">
    <property type="nucleotide sequence ID" value="NZ_CP034791.1"/>
</dbReference>
<name>A0A3T0D773_9FIRM</name>
<feature type="domain" description="N-acetyltransferase" evidence="1">
    <location>
        <begin position="1"/>
        <end position="127"/>
    </location>
</feature>
<dbReference type="InterPro" id="IPR016181">
    <property type="entry name" value="Acyl_CoA_acyltransferase"/>
</dbReference>
<protein>
    <submittedName>
        <fullName evidence="2">GNAT family N-acetyltransferase</fullName>
    </submittedName>
</protein>
<evidence type="ECO:0000259" key="1">
    <source>
        <dbReference type="PROSITE" id="PS51186"/>
    </source>
</evidence>
<dbReference type="KEGG" id="ccha:ELD05_10000"/>
<dbReference type="Pfam" id="PF00583">
    <property type="entry name" value="Acetyltransf_1"/>
    <property type="match status" value="1"/>
</dbReference>